<reference evidence="1 2" key="1">
    <citation type="journal article" date="2016" name="Front. Microbiol.">
        <title>Genomic Resource of Rice Seed Associated Bacteria.</title>
        <authorList>
            <person name="Midha S."/>
            <person name="Bansal K."/>
            <person name="Sharma S."/>
            <person name="Kumar N."/>
            <person name="Patil P.P."/>
            <person name="Chaudhry V."/>
            <person name="Patil P.B."/>
        </authorList>
    </citation>
    <scope>NUCLEOTIDE SEQUENCE [LARGE SCALE GENOMIC DNA]</scope>
    <source>
        <strain evidence="1 2">NS258</strain>
    </source>
</reference>
<name>A0A147J6X9_9SPHN</name>
<sequence>MTMIDMPEDLDDAFELFDEKSAALAAAVTAVEDDQKRGRSGITAYAKAAMLQRAMQDFASRLQARIDQELGRL</sequence>
<gene>
    <name evidence="1" type="ORF">NS258_12750</name>
</gene>
<dbReference type="PATRIC" id="fig|33051.5.peg.3792"/>
<dbReference type="AlphaFoldDB" id="A0A147J6X9"/>
<evidence type="ECO:0000313" key="1">
    <source>
        <dbReference type="EMBL" id="KTW10430.1"/>
    </source>
</evidence>
<accession>A0A147J6X9</accession>
<organism evidence="1 2">
    <name type="scientific">Sphingomonas sanguinis</name>
    <dbReference type="NCBI Taxonomy" id="33051"/>
    <lineage>
        <taxon>Bacteria</taxon>
        <taxon>Pseudomonadati</taxon>
        <taxon>Pseudomonadota</taxon>
        <taxon>Alphaproteobacteria</taxon>
        <taxon>Sphingomonadales</taxon>
        <taxon>Sphingomonadaceae</taxon>
        <taxon>Sphingomonas</taxon>
    </lineage>
</organism>
<dbReference type="Proteomes" id="UP000074410">
    <property type="component" value="Unassembled WGS sequence"/>
</dbReference>
<dbReference type="EMBL" id="LDTC01000096">
    <property type="protein sequence ID" value="KTW10430.1"/>
    <property type="molecule type" value="Genomic_DNA"/>
</dbReference>
<evidence type="ECO:0000313" key="2">
    <source>
        <dbReference type="Proteomes" id="UP000074410"/>
    </source>
</evidence>
<proteinExistence type="predicted"/>
<protein>
    <submittedName>
        <fullName evidence="1">Uncharacterized protein</fullName>
    </submittedName>
</protein>
<comment type="caution">
    <text evidence="1">The sequence shown here is derived from an EMBL/GenBank/DDBJ whole genome shotgun (WGS) entry which is preliminary data.</text>
</comment>